<sequence length="210" mass="23051">MQCGFHLVEMKFIFLLVSLFPLASAILSDCEKEFLKNCRSCTLPKVPSDSCPLVGYNCEVDEEELGKFEVSNGKFGRDCDSIRCKEPGATLHVDGVPYESIACSENLWRFGKHYSLNTTTAACFKRCDNCRTTLEGPKTKRAEIIAPVVGTTCASAKCPDGYQLVGKPVIGQEHVAFGESVVSCFGDRLWDDGTGAKYTSVYCKLIEATK</sequence>
<accession>A0A8R1U5X5</accession>
<gene>
    <name evidence="1" type="primary">WBGene00095704</name>
</gene>
<proteinExistence type="predicted"/>
<dbReference type="Proteomes" id="UP000005239">
    <property type="component" value="Unassembled WGS sequence"/>
</dbReference>
<evidence type="ECO:0000313" key="2">
    <source>
        <dbReference type="Proteomes" id="UP000005239"/>
    </source>
</evidence>
<reference evidence="1" key="2">
    <citation type="submission" date="2022-06" db="UniProtKB">
        <authorList>
            <consortium name="EnsemblMetazoa"/>
        </authorList>
    </citation>
    <scope>IDENTIFICATION</scope>
    <source>
        <strain evidence="1">PS312</strain>
    </source>
</reference>
<reference evidence="2" key="1">
    <citation type="journal article" date="2008" name="Nat. Genet.">
        <title>The Pristionchus pacificus genome provides a unique perspective on nematode lifestyle and parasitism.</title>
        <authorList>
            <person name="Dieterich C."/>
            <person name="Clifton S.W."/>
            <person name="Schuster L.N."/>
            <person name="Chinwalla A."/>
            <person name="Delehaunty K."/>
            <person name="Dinkelacker I."/>
            <person name="Fulton L."/>
            <person name="Fulton R."/>
            <person name="Godfrey J."/>
            <person name="Minx P."/>
            <person name="Mitreva M."/>
            <person name="Roeseler W."/>
            <person name="Tian H."/>
            <person name="Witte H."/>
            <person name="Yang S.P."/>
            <person name="Wilson R.K."/>
            <person name="Sommer R.J."/>
        </authorList>
    </citation>
    <scope>NUCLEOTIDE SEQUENCE [LARGE SCALE GENOMIC DNA]</scope>
    <source>
        <strain evidence="2">PS312</strain>
    </source>
</reference>
<dbReference type="AlphaFoldDB" id="A0A2A6BJF2"/>
<accession>A0A2A6BJF2</accession>
<protein>
    <submittedName>
        <fullName evidence="1">Uncharacterized protein</fullName>
    </submittedName>
</protein>
<keyword evidence="2" id="KW-1185">Reference proteome</keyword>
<dbReference type="EnsemblMetazoa" id="PPA06150.1">
    <property type="protein sequence ID" value="PPA06150.1"/>
    <property type="gene ID" value="WBGene00095704"/>
</dbReference>
<evidence type="ECO:0000313" key="1">
    <source>
        <dbReference type="EnsemblMetazoa" id="PPA06150.1"/>
    </source>
</evidence>
<name>A0A2A6BJF2_PRIPA</name>
<organism evidence="1 2">
    <name type="scientific">Pristionchus pacificus</name>
    <name type="common">Parasitic nematode worm</name>
    <dbReference type="NCBI Taxonomy" id="54126"/>
    <lineage>
        <taxon>Eukaryota</taxon>
        <taxon>Metazoa</taxon>
        <taxon>Ecdysozoa</taxon>
        <taxon>Nematoda</taxon>
        <taxon>Chromadorea</taxon>
        <taxon>Rhabditida</taxon>
        <taxon>Rhabditina</taxon>
        <taxon>Diplogasteromorpha</taxon>
        <taxon>Diplogasteroidea</taxon>
        <taxon>Neodiplogasteridae</taxon>
        <taxon>Pristionchus</taxon>
    </lineage>
</organism>